<dbReference type="EMBL" id="FOGB01000002">
    <property type="protein sequence ID" value="SEQ23968.1"/>
    <property type="molecule type" value="Genomic_DNA"/>
</dbReference>
<reference evidence="3" key="1">
    <citation type="submission" date="2016-10" db="EMBL/GenBank/DDBJ databases">
        <authorList>
            <person name="Varghese N."/>
            <person name="Submissions S."/>
        </authorList>
    </citation>
    <scope>NUCLEOTIDE SEQUENCE [LARGE SCALE GENOMIC DNA]</scope>
    <source>
        <strain evidence="3">DSM 18887</strain>
    </source>
</reference>
<dbReference type="InterPro" id="IPR049945">
    <property type="entry name" value="AAA_22"/>
</dbReference>
<proteinExistence type="predicted"/>
<dbReference type="PANTHER" id="PTHR35894">
    <property type="entry name" value="GENERAL SECRETION PATHWAY PROTEIN A-RELATED"/>
    <property type="match status" value="1"/>
</dbReference>
<sequence>MTSMNAYVNGGIADIANIGLCDVALEKAMERTSSLPGMVCLYGPSGFGKSVAATYVANRRRAYYVQAKSVWTKRHTLTAILAEMGMRPASTIPQMLDQAAQELAMSGRPLIVDEMDHLVEKNAVELIRDLYEASQSPILMIGEEELPNKLKKWERFHGRVLSWVPAQPVTLADARKLVPLYAGEVDIADDMLTHLVELSGGSVRRVVVNLEMIQDTALTSGWESVTRDVWGKAALYTGEAPKRRL</sequence>
<dbReference type="AlphaFoldDB" id="A0A1H9EG23"/>
<dbReference type="STRING" id="355243.SAMN03080615_00852"/>
<evidence type="ECO:0000313" key="3">
    <source>
        <dbReference type="Proteomes" id="UP000198749"/>
    </source>
</evidence>
<dbReference type="InterPro" id="IPR027417">
    <property type="entry name" value="P-loop_NTPase"/>
</dbReference>
<dbReference type="OrthoDB" id="9797061at2"/>
<evidence type="ECO:0000259" key="1">
    <source>
        <dbReference type="Pfam" id="PF13401"/>
    </source>
</evidence>
<dbReference type="PANTHER" id="PTHR35894:SF5">
    <property type="entry name" value="MU-LIKE PROPHAGE FLUMU DNA TRANSPOSITION PROTEIN B"/>
    <property type="match status" value="1"/>
</dbReference>
<evidence type="ECO:0000313" key="2">
    <source>
        <dbReference type="EMBL" id="SEQ23968.1"/>
    </source>
</evidence>
<keyword evidence="3" id="KW-1185">Reference proteome</keyword>
<organism evidence="2 3">
    <name type="scientific">Amphritea atlantica</name>
    <dbReference type="NCBI Taxonomy" id="355243"/>
    <lineage>
        <taxon>Bacteria</taxon>
        <taxon>Pseudomonadati</taxon>
        <taxon>Pseudomonadota</taxon>
        <taxon>Gammaproteobacteria</taxon>
        <taxon>Oceanospirillales</taxon>
        <taxon>Oceanospirillaceae</taxon>
        <taxon>Amphritea</taxon>
    </lineage>
</organism>
<name>A0A1H9EG23_9GAMM</name>
<protein>
    <submittedName>
        <fullName evidence="2">AAA domain-containing protein</fullName>
    </submittedName>
</protein>
<dbReference type="Proteomes" id="UP000198749">
    <property type="component" value="Unassembled WGS sequence"/>
</dbReference>
<dbReference type="SUPFAM" id="SSF52540">
    <property type="entry name" value="P-loop containing nucleoside triphosphate hydrolases"/>
    <property type="match status" value="1"/>
</dbReference>
<dbReference type="InterPro" id="IPR052026">
    <property type="entry name" value="ExeA_AAA_ATPase_DNA-bind"/>
</dbReference>
<feature type="domain" description="ORC1/DEAH AAA+ ATPase" evidence="1">
    <location>
        <begin position="36"/>
        <end position="150"/>
    </location>
</feature>
<dbReference type="GO" id="GO:0016887">
    <property type="term" value="F:ATP hydrolysis activity"/>
    <property type="evidence" value="ECO:0007669"/>
    <property type="project" value="InterPro"/>
</dbReference>
<accession>A0A1H9EG23</accession>
<dbReference type="Pfam" id="PF13401">
    <property type="entry name" value="AAA_22"/>
    <property type="match status" value="1"/>
</dbReference>
<dbReference type="RefSeq" id="WP_091354463.1">
    <property type="nucleotide sequence ID" value="NZ_AP025284.1"/>
</dbReference>
<dbReference type="Gene3D" id="3.40.50.300">
    <property type="entry name" value="P-loop containing nucleotide triphosphate hydrolases"/>
    <property type="match status" value="1"/>
</dbReference>
<gene>
    <name evidence="2" type="ORF">SAMN03080615_00852</name>
</gene>